<evidence type="ECO:0000313" key="5">
    <source>
        <dbReference type="EMBL" id="MCW4630030.1"/>
    </source>
</evidence>
<dbReference type="PANTHER" id="PTHR43280:SF2">
    <property type="entry name" value="HTH-TYPE TRANSCRIPTIONAL REGULATOR EXSA"/>
    <property type="match status" value="1"/>
</dbReference>
<dbReference type="InterPro" id="IPR013096">
    <property type="entry name" value="Cupin_2"/>
</dbReference>
<proteinExistence type="predicted"/>
<dbReference type="InterPro" id="IPR018060">
    <property type="entry name" value="HTH_AraC"/>
</dbReference>
<dbReference type="InterPro" id="IPR011051">
    <property type="entry name" value="RmlC_Cupin_sf"/>
</dbReference>
<dbReference type="InterPro" id="IPR014710">
    <property type="entry name" value="RmlC-like_jellyroll"/>
</dbReference>
<dbReference type="EMBL" id="JAPEUL010000007">
    <property type="protein sequence ID" value="MCW4630030.1"/>
    <property type="molecule type" value="Genomic_DNA"/>
</dbReference>
<dbReference type="PROSITE" id="PS00041">
    <property type="entry name" value="HTH_ARAC_FAMILY_1"/>
    <property type="match status" value="1"/>
</dbReference>
<dbReference type="InterPro" id="IPR009057">
    <property type="entry name" value="Homeodomain-like_sf"/>
</dbReference>
<dbReference type="Gene3D" id="1.10.10.60">
    <property type="entry name" value="Homeodomain-like"/>
    <property type="match status" value="2"/>
</dbReference>
<reference evidence="5" key="1">
    <citation type="submission" date="2022-11" db="EMBL/GenBank/DDBJ databases">
        <title>Marinomonas sp. nov., isolated from marine algae.</title>
        <authorList>
            <person name="Choi D.G."/>
            <person name="Kim J.M."/>
            <person name="Lee J.K."/>
            <person name="Baek J.H."/>
            <person name="Jeon C.O."/>
        </authorList>
    </citation>
    <scope>NUCLEOTIDE SEQUENCE</scope>
    <source>
        <strain evidence="5">KJ51-3</strain>
    </source>
</reference>
<dbReference type="RefSeq" id="WP_265219337.1">
    <property type="nucleotide sequence ID" value="NZ_JAPEUL010000007.1"/>
</dbReference>
<protein>
    <submittedName>
        <fullName evidence="5">AraC family transcriptional regulator</fullName>
    </submittedName>
</protein>
<sequence>MRDLIEVITYQDTAHAHSHHHTQIVLPLSGRLILDVDNHQQAVEFGQACLISTSQPHSHLAREENRCLVLNSLPAWNSQLQSSSIFITLSDQAKTYLPFLSSLISDPSEIKTHQALNLLEHLLPIPQEKIIQADARLAKAKQRLDHAFQEPWSLSELATEVHLSPSQLSILFKRHLGMTPKQYLQQRRLTEAKRWLISSNKNLDCIAQKVGINDASSLVRLFTKHFNATPGSIRKSHQDKKN</sequence>
<dbReference type="Proteomes" id="UP001431181">
    <property type="component" value="Unassembled WGS sequence"/>
</dbReference>
<organism evidence="5 6">
    <name type="scientific">Marinomonas rhodophyticola</name>
    <dbReference type="NCBI Taxonomy" id="2992803"/>
    <lineage>
        <taxon>Bacteria</taxon>
        <taxon>Pseudomonadati</taxon>
        <taxon>Pseudomonadota</taxon>
        <taxon>Gammaproteobacteria</taxon>
        <taxon>Oceanospirillales</taxon>
        <taxon>Oceanospirillaceae</taxon>
        <taxon>Marinomonas</taxon>
    </lineage>
</organism>
<keyword evidence="3" id="KW-0804">Transcription</keyword>
<keyword evidence="1" id="KW-0805">Transcription regulation</keyword>
<comment type="caution">
    <text evidence="5">The sequence shown here is derived from an EMBL/GenBank/DDBJ whole genome shotgun (WGS) entry which is preliminary data.</text>
</comment>
<evidence type="ECO:0000256" key="2">
    <source>
        <dbReference type="ARBA" id="ARBA00023125"/>
    </source>
</evidence>
<feature type="domain" description="HTH araC/xylS-type" evidence="4">
    <location>
        <begin position="138"/>
        <end position="236"/>
    </location>
</feature>
<dbReference type="PANTHER" id="PTHR43280">
    <property type="entry name" value="ARAC-FAMILY TRANSCRIPTIONAL REGULATOR"/>
    <property type="match status" value="1"/>
</dbReference>
<dbReference type="PROSITE" id="PS01124">
    <property type="entry name" value="HTH_ARAC_FAMILY_2"/>
    <property type="match status" value="1"/>
</dbReference>
<name>A0ABT3KHK9_9GAMM</name>
<evidence type="ECO:0000256" key="1">
    <source>
        <dbReference type="ARBA" id="ARBA00023015"/>
    </source>
</evidence>
<keyword evidence="6" id="KW-1185">Reference proteome</keyword>
<evidence type="ECO:0000259" key="4">
    <source>
        <dbReference type="PROSITE" id="PS01124"/>
    </source>
</evidence>
<dbReference type="Gene3D" id="2.60.120.10">
    <property type="entry name" value="Jelly Rolls"/>
    <property type="match status" value="1"/>
</dbReference>
<dbReference type="Pfam" id="PF12833">
    <property type="entry name" value="HTH_18"/>
    <property type="match status" value="1"/>
</dbReference>
<dbReference type="Pfam" id="PF07883">
    <property type="entry name" value="Cupin_2"/>
    <property type="match status" value="1"/>
</dbReference>
<dbReference type="SUPFAM" id="SSF51182">
    <property type="entry name" value="RmlC-like cupins"/>
    <property type="match status" value="1"/>
</dbReference>
<accession>A0ABT3KHK9</accession>
<gene>
    <name evidence="5" type="ORF">ONZ52_14165</name>
</gene>
<dbReference type="InterPro" id="IPR018062">
    <property type="entry name" value="HTH_AraC-typ_CS"/>
</dbReference>
<dbReference type="SUPFAM" id="SSF46689">
    <property type="entry name" value="Homeodomain-like"/>
    <property type="match status" value="2"/>
</dbReference>
<evidence type="ECO:0000313" key="6">
    <source>
        <dbReference type="Proteomes" id="UP001431181"/>
    </source>
</evidence>
<evidence type="ECO:0000256" key="3">
    <source>
        <dbReference type="ARBA" id="ARBA00023163"/>
    </source>
</evidence>
<dbReference type="SMART" id="SM00342">
    <property type="entry name" value="HTH_ARAC"/>
    <property type="match status" value="1"/>
</dbReference>
<keyword evidence="2" id="KW-0238">DNA-binding</keyword>